<keyword evidence="1" id="KW-1133">Transmembrane helix</keyword>
<dbReference type="RefSeq" id="WP_013384778.1">
    <property type="nucleotide sequence ID" value="NC_017384.1"/>
</dbReference>
<dbReference type="Proteomes" id="UP000000692">
    <property type="component" value="Chromosome"/>
</dbReference>
<protein>
    <submittedName>
        <fullName evidence="2">Uncharacterized protein</fullName>
    </submittedName>
</protein>
<evidence type="ECO:0000313" key="2">
    <source>
        <dbReference type="EMBL" id="AEM41421.1"/>
    </source>
</evidence>
<dbReference type="EMBL" id="CP002018">
    <property type="protein sequence ID" value="AEM41421.1"/>
    <property type="molecule type" value="Genomic_DNA"/>
</dbReference>
<reference evidence="2 3" key="1">
    <citation type="journal article" date="2011" name="J. Bacteriol.">
        <title>Complete genome sequence of the industrial strain Ketogulonicigenium vulgare WSH-001.</title>
        <authorList>
            <person name="Liu L."/>
            <person name="Li Y."/>
            <person name="Zhang J."/>
            <person name="Zhou Z."/>
            <person name="Liu J."/>
            <person name="Li X."/>
            <person name="Zhou J."/>
            <person name="Du G."/>
            <person name="Wang L."/>
            <person name="Chen J."/>
        </authorList>
    </citation>
    <scope>NUCLEOTIDE SEQUENCE [LARGE SCALE GENOMIC DNA]</scope>
    <source>
        <strain evidence="2 3">WSH-001</strain>
    </source>
</reference>
<dbReference type="HOGENOM" id="CLU_193689_0_0_5"/>
<dbReference type="KEGG" id="kvl:KVU_1582"/>
<accession>F9YA10</accession>
<keyword evidence="3" id="KW-1185">Reference proteome</keyword>
<keyword evidence="1" id="KW-0812">Transmembrane</keyword>
<name>F9YA10_KETVW</name>
<proteinExistence type="predicted"/>
<sequence>MQKFFISSFAMLINIGVVVGAIFVVIGAISAFAQTGNLFAPIAMLGVGFVGIVGGAGTLYVLLGIYDSTRATYELLAEQARQK</sequence>
<dbReference type="AlphaFoldDB" id="F9YA10"/>
<evidence type="ECO:0000313" key="3">
    <source>
        <dbReference type="Proteomes" id="UP000000692"/>
    </source>
</evidence>
<feature type="transmembrane region" description="Helical" evidence="1">
    <location>
        <begin position="12"/>
        <end position="33"/>
    </location>
</feature>
<gene>
    <name evidence="2" type="ordered locus">KVU_1582</name>
</gene>
<keyword evidence="1" id="KW-0472">Membrane</keyword>
<evidence type="ECO:0000256" key="1">
    <source>
        <dbReference type="SAM" id="Phobius"/>
    </source>
</evidence>
<feature type="transmembrane region" description="Helical" evidence="1">
    <location>
        <begin position="39"/>
        <end position="63"/>
    </location>
</feature>
<organism evidence="2 3">
    <name type="scientific">Ketogulonicigenium vulgare (strain WSH-001)</name>
    <dbReference type="NCBI Taxonomy" id="759362"/>
    <lineage>
        <taxon>Bacteria</taxon>
        <taxon>Pseudomonadati</taxon>
        <taxon>Pseudomonadota</taxon>
        <taxon>Alphaproteobacteria</taxon>
        <taxon>Rhodobacterales</taxon>
        <taxon>Roseobacteraceae</taxon>
        <taxon>Ketogulonicigenium</taxon>
    </lineage>
</organism>